<comment type="caution">
    <text evidence="2">The sequence shown here is derived from an EMBL/GenBank/DDBJ whole genome shotgun (WGS) entry which is preliminary data.</text>
</comment>
<proteinExistence type="predicted"/>
<feature type="region of interest" description="Disordered" evidence="1">
    <location>
        <begin position="108"/>
        <end position="128"/>
    </location>
</feature>
<dbReference type="InParanoid" id="A0A2P6NF06"/>
<gene>
    <name evidence="2" type="ORF">PROFUN_04842</name>
</gene>
<accession>A0A2P6NF06</accession>
<evidence type="ECO:0000313" key="3">
    <source>
        <dbReference type="Proteomes" id="UP000241769"/>
    </source>
</evidence>
<organism evidence="2 3">
    <name type="scientific">Planoprotostelium fungivorum</name>
    <dbReference type="NCBI Taxonomy" id="1890364"/>
    <lineage>
        <taxon>Eukaryota</taxon>
        <taxon>Amoebozoa</taxon>
        <taxon>Evosea</taxon>
        <taxon>Variosea</taxon>
        <taxon>Cavosteliida</taxon>
        <taxon>Cavosteliaceae</taxon>
        <taxon>Planoprotostelium</taxon>
    </lineage>
</organism>
<protein>
    <submittedName>
        <fullName evidence="2">Uncharacterized protein</fullName>
    </submittedName>
</protein>
<dbReference type="EMBL" id="MDYQ01000100">
    <property type="protein sequence ID" value="PRP82537.1"/>
    <property type="molecule type" value="Genomic_DNA"/>
</dbReference>
<evidence type="ECO:0000256" key="1">
    <source>
        <dbReference type="SAM" id="MobiDB-lite"/>
    </source>
</evidence>
<reference evidence="2 3" key="1">
    <citation type="journal article" date="2018" name="Genome Biol. Evol.">
        <title>Multiple Roots of Fruiting Body Formation in Amoebozoa.</title>
        <authorList>
            <person name="Hillmann F."/>
            <person name="Forbes G."/>
            <person name="Novohradska S."/>
            <person name="Ferling I."/>
            <person name="Riege K."/>
            <person name="Groth M."/>
            <person name="Westermann M."/>
            <person name="Marz M."/>
            <person name="Spaller T."/>
            <person name="Winckler T."/>
            <person name="Schaap P."/>
            <person name="Glockner G."/>
        </authorList>
    </citation>
    <scope>NUCLEOTIDE SEQUENCE [LARGE SCALE GENOMIC DNA]</scope>
    <source>
        <strain evidence="2 3">Jena</strain>
    </source>
</reference>
<sequence>MTQWWSSAYNDIVSQLPQSIVDSLKLRIQNAKIRGKKCELNEESDNLKGLFEKELASYNNKKQCMKMNNKKRHTSEKVETALETRDNFFPPIQSTGSSMSNEVSYTNELQPRVNSPPPMDSGTPHHPSLPLSTCAQMSRRIAIVPQFTYISFATFFWVSPLDCRVQSYQLASNGLVAPNGVKLISE</sequence>
<dbReference type="Proteomes" id="UP000241769">
    <property type="component" value="Unassembled WGS sequence"/>
</dbReference>
<keyword evidence="3" id="KW-1185">Reference proteome</keyword>
<evidence type="ECO:0000313" key="2">
    <source>
        <dbReference type="EMBL" id="PRP82537.1"/>
    </source>
</evidence>
<dbReference type="AlphaFoldDB" id="A0A2P6NF06"/>
<name>A0A2P6NF06_9EUKA</name>